<dbReference type="OrthoDB" id="705638at2"/>
<dbReference type="Proteomes" id="UP000181898">
    <property type="component" value="Chromosome"/>
</dbReference>
<protein>
    <recommendedName>
        <fullName evidence="4">DUF4252 domain-containing protein</fullName>
    </recommendedName>
</protein>
<accession>A0A1L3JH40</accession>
<dbReference type="EMBL" id="CP018155">
    <property type="protein sequence ID" value="APG64465.1"/>
    <property type="molecule type" value="Genomic_DNA"/>
</dbReference>
<gene>
    <name evidence="2" type="ORF">LPB136_03405</name>
</gene>
<keyword evidence="3" id="KW-1185">Reference proteome</keyword>
<name>A0A1L3JH40_9FLAO</name>
<evidence type="ECO:0000313" key="3">
    <source>
        <dbReference type="Proteomes" id="UP000181898"/>
    </source>
</evidence>
<evidence type="ECO:0000313" key="2">
    <source>
        <dbReference type="EMBL" id="APG64465.1"/>
    </source>
</evidence>
<sequence>MKKIITIIALVFTSSLTFGQSMFDKLEDLDDVSTVVVTKDAFEILSKFNVESKDNEAMEVFKMIQDLKELKMFSTDNSSIASQMEGMVKTAVSKSNLTELMRVKDKGSHVKIYVKATKNKDFVSEVLMFIKDNDGKRSKGNMESVIVSLTGTIDINKMSKLADTFSKENNVKVEMNSK</sequence>
<proteinExistence type="predicted"/>
<dbReference type="Pfam" id="PF14060">
    <property type="entry name" value="DUF4252"/>
    <property type="match status" value="1"/>
</dbReference>
<dbReference type="AlphaFoldDB" id="A0A1L3JH40"/>
<dbReference type="KEGG" id="ten:LPB136_03405"/>
<feature type="chain" id="PRO_5012385648" description="DUF4252 domain-containing protein" evidence="1">
    <location>
        <begin position="20"/>
        <end position="178"/>
    </location>
</feature>
<dbReference type="InterPro" id="IPR025348">
    <property type="entry name" value="DUF4252"/>
</dbReference>
<dbReference type="STRING" id="1850252.LPB136_03405"/>
<evidence type="ECO:0008006" key="4">
    <source>
        <dbReference type="Google" id="ProtNLM"/>
    </source>
</evidence>
<evidence type="ECO:0000256" key="1">
    <source>
        <dbReference type="SAM" id="SignalP"/>
    </source>
</evidence>
<feature type="signal peptide" evidence="1">
    <location>
        <begin position="1"/>
        <end position="19"/>
    </location>
</feature>
<dbReference type="RefSeq" id="WP_072554791.1">
    <property type="nucleotide sequence ID" value="NZ_CP018155.1"/>
</dbReference>
<reference evidence="2 3" key="1">
    <citation type="submission" date="2016-11" db="EMBL/GenBank/DDBJ databases">
        <title>Tenacibaculum sp. LPB0136, isolated from marine environment.</title>
        <authorList>
            <person name="Kim E."/>
            <person name="Yi H."/>
        </authorList>
    </citation>
    <scope>NUCLEOTIDE SEQUENCE [LARGE SCALE GENOMIC DNA]</scope>
    <source>
        <strain evidence="2 3">LPB0136</strain>
    </source>
</reference>
<keyword evidence="1" id="KW-0732">Signal</keyword>
<organism evidence="2 3">
    <name type="scientific">Tenacibaculum todarodis</name>
    <dbReference type="NCBI Taxonomy" id="1850252"/>
    <lineage>
        <taxon>Bacteria</taxon>
        <taxon>Pseudomonadati</taxon>
        <taxon>Bacteroidota</taxon>
        <taxon>Flavobacteriia</taxon>
        <taxon>Flavobacteriales</taxon>
        <taxon>Flavobacteriaceae</taxon>
        <taxon>Tenacibaculum</taxon>
    </lineage>
</organism>